<feature type="compositionally biased region" description="Polar residues" evidence="3">
    <location>
        <begin position="410"/>
        <end position="420"/>
    </location>
</feature>
<keyword evidence="1 2" id="KW-0238">DNA-binding</keyword>
<dbReference type="GO" id="GO:0043565">
    <property type="term" value="F:sequence-specific DNA binding"/>
    <property type="evidence" value="ECO:0007669"/>
    <property type="project" value="InterPro"/>
</dbReference>
<organism evidence="5 6">
    <name type="scientific">Aureobasidium melanogenum</name>
    <name type="common">Aureobasidium pullulans var. melanogenum</name>
    <dbReference type="NCBI Taxonomy" id="46634"/>
    <lineage>
        <taxon>Eukaryota</taxon>
        <taxon>Fungi</taxon>
        <taxon>Dikarya</taxon>
        <taxon>Ascomycota</taxon>
        <taxon>Pezizomycotina</taxon>
        <taxon>Dothideomycetes</taxon>
        <taxon>Dothideomycetidae</taxon>
        <taxon>Dothideales</taxon>
        <taxon>Saccotheciaceae</taxon>
        <taxon>Aureobasidium</taxon>
    </lineage>
</organism>
<feature type="compositionally biased region" description="Low complexity" evidence="3">
    <location>
        <begin position="101"/>
        <end position="146"/>
    </location>
</feature>
<dbReference type="Proteomes" id="UP000779574">
    <property type="component" value="Unassembled WGS sequence"/>
</dbReference>
<dbReference type="AlphaFoldDB" id="A0A9P8EW78"/>
<name>A0A9P8EW78_AURME</name>
<dbReference type="PROSITE" id="PS50039">
    <property type="entry name" value="FORK_HEAD_3"/>
    <property type="match status" value="1"/>
</dbReference>
<comment type="subcellular location">
    <subcellularLocation>
        <location evidence="2">Nucleus</location>
    </subcellularLocation>
</comment>
<feature type="region of interest" description="Disordered" evidence="3">
    <location>
        <begin position="29"/>
        <end position="288"/>
    </location>
</feature>
<feature type="non-terminal residue" evidence="5">
    <location>
        <position position="1"/>
    </location>
</feature>
<dbReference type="EMBL" id="JAHFXF010000014">
    <property type="protein sequence ID" value="KAG9700527.1"/>
    <property type="molecule type" value="Genomic_DNA"/>
</dbReference>
<feature type="compositionally biased region" description="Basic and acidic residues" evidence="3">
    <location>
        <begin position="179"/>
        <end position="197"/>
    </location>
</feature>
<dbReference type="InterPro" id="IPR036388">
    <property type="entry name" value="WH-like_DNA-bd_sf"/>
</dbReference>
<reference evidence="5" key="2">
    <citation type="submission" date="2021-08" db="EMBL/GenBank/DDBJ databases">
        <authorList>
            <person name="Gostincar C."/>
            <person name="Sun X."/>
            <person name="Song Z."/>
            <person name="Gunde-Cimerman N."/>
        </authorList>
    </citation>
    <scope>NUCLEOTIDE SEQUENCE</scope>
    <source>
        <strain evidence="5">EXF-9911</strain>
    </source>
</reference>
<protein>
    <recommendedName>
        <fullName evidence="4">Fork-head domain-containing protein</fullName>
    </recommendedName>
</protein>
<feature type="domain" description="Fork-head" evidence="4">
    <location>
        <begin position="613"/>
        <end position="683"/>
    </location>
</feature>
<evidence type="ECO:0000256" key="3">
    <source>
        <dbReference type="SAM" id="MobiDB-lite"/>
    </source>
</evidence>
<evidence type="ECO:0000256" key="2">
    <source>
        <dbReference type="PROSITE-ProRule" id="PRU00089"/>
    </source>
</evidence>
<feature type="compositionally biased region" description="Basic and acidic residues" evidence="3">
    <location>
        <begin position="421"/>
        <end position="437"/>
    </location>
</feature>
<keyword evidence="2" id="KW-0539">Nucleus</keyword>
<reference evidence="5" key="1">
    <citation type="journal article" date="2021" name="J Fungi (Basel)">
        <title>Virulence traits and population genomics of the black yeast Aureobasidium melanogenum.</title>
        <authorList>
            <person name="Cernosa A."/>
            <person name="Sun X."/>
            <person name="Gostincar C."/>
            <person name="Fang C."/>
            <person name="Gunde-Cimerman N."/>
            <person name="Song Z."/>
        </authorList>
    </citation>
    <scope>NUCLEOTIDE SEQUENCE</scope>
    <source>
        <strain evidence="5">EXF-9911</strain>
    </source>
</reference>
<evidence type="ECO:0000256" key="1">
    <source>
        <dbReference type="ARBA" id="ARBA00023125"/>
    </source>
</evidence>
<evidence type="ECO:0000313" key="5">
    <source>
        <dbReference type="EMBL" id="KAG9700527.1"/>
    </source>
</evidence>
<feature type="compositionally biased region" description="Low complexity" evidence="3">
    <location>
        <begin position="29"/>
        <end position="43"/>
    </location>
</feature>
<feature type="compositionally biased region" description="Basic and acidic residues" evidence="3">
    <location>
        <begin position="222"/>
        <end position="247"/>
    </location>
</feature>
<dbReference type="Gene3D" id="1.10.10.10">
    <property type="entry name" value="Winged helix-like DNA-binding domain superfamily/Winged helix DNA-binding domain"/>
    <property type="match status" value="1"/>
</dbReference>
<dbReference type="InterPro" id="IPR001766">
    <property type="entry name" value="Fork_head_dom"/>
</dbReference>
<feature type="DNA-binding region" description="Fork-head" evidence="2">
    <location>
        <begin position="613"/>
        <end position="683"/>
    </location>
</feature>
<accession>A0A9P8EW78</accession>
<feature type="compositionally biased region" description="Basic residues" evidence="3">
    <location>
        <begin position="446"/>
        <end position="462"/>
    </location>
</feature>
<feature type="compositionally biased region" description="Polar residues" evidence="3">
    <location>
        <begin position="277"/>
        <end position="288"/>
    </location>
</feature>
<proteinExistence type="predicted"/>
<gene>
    <name evidence="5" type="ORF">KCU76_g684</name>
</gene>
<dbReference type="GO" id="GO:0003700">
    <property type="term" value="F:DNA-binding transcription factor activity"/>
    <property type="evidence" value="ECO:0007669"/>
    <property type="project" value="InterPro"/>
</dbReference>
<sequence>MADSQIHLNKDDPIPWPLYIRCVFREYSQPAPSTSPSGSASDPVIIQDDDPPGSVLNPVVILDDEPLNLPAEPQTPVTGSEHLTDIMRDQSPALEIEDTSSDSGSSSISSRPSSDSGSTSGVLSTSPPDSSDPSSSTEASSTSDLSPESRAPSISDASPPTSPRYNIPGSLPVAKPAKTIKDCEEGSQHRQGNRGDDSGSSISKEASDHPTPGHIPETFDDNQPKESTDSEQMRLEAKARLHQEIEMKVQQTMLEDDEEPDVDAASLHSQDSHEIHLSTSPVTPASPFSSDFEKNVFKNLNDSLSLLGRNIEEHLSERADMPISSAQTSTSTEVEQADIQQKAEGQEIGQENLFEYFDDPVIRSSSLAPSDRDCSPFFTRVTLTTIDTPMVSPDVPPPLVPAGDVTYSTGRCPNSTSSSDFKGRPCRDGRSLIDHKQKQSLLGRASVRKRKHKPRKALANKKQKPDSNLESTNSGMADATLQDHTSIGTSPAVSLPGGHPISWQELCYTVMLDAPNHSSNFKQLCNLIRNWLYNTFPSIGFNINDKDLLANLKTVLKKSPNFEIHEHPKNKKKKTFIEVSIRENATKKVKIVVSCFKAKLERLEYHHNISRLRPETSFENLIGTALHALPSKHVEETEILMWIRRNIPGYQTNRKSDVPVYKDGDSWVQRLREELRASSFFKVRVSKIGEEEWRFRKGCAEYFNK</sequence>
<comment type="caution">
    <text evidence="5">The sequence shown here is derived from an EMBL/GenBank/DDBJ whole genome shotgun (WGS) entry which is preliminary data.</text>
</comment>
<feature type="region of interest" description="Disordered" evidence="3">
    <location>
        <begin position="410"/>
        <end position="475"/>
    </location>
</feature>
<dbReference type="GO" id="GO:0005634">
    <property type="term" value="C:nucleus"/>
    <property type="evidence" value="ECO:0007669"/>
    <property type="project" value="UniProtKB-SubCell"/>
</dbReference>
<evidence type="ECO:0000313" key="6">
    <source>
        <dbReference type="Proteomes" id="UP000779574"/>
    </source>
</evidence>
<evidence type="ECO:0000259" key="4">
    <source>
        <dbReference type="PROSITE" id="PS50039"/>
    </source>
</evidence>
<feature type="compositionally biased region" description="Polar residues" evidence="3">
    <location>
        <begin position="466"/>
        <end position="475"/>
    </location>
</feature>